<organism evidence="5 7">
    <name type="scientific">Stephania cephalantha</name>
    <dbReference type="NCBI Taxonomy" id="152367"/>
    <lineage>
        <taxon>Eukaryota</taxon>
        <taxon>Viridiplantae</taxon>
        <taxon>Streptophyta</taxon>
        <taxon>Embryophyta</taxon>
        <taxon>Tracheophyta</taxon>
        <taxon>Spermatophyta</taxon>
        <taxon>Magnoliopsida</taxon>
        <taxon>Ranunculales</taxon>
        <taxon>Menispermaceae</taxon>
        <taxon>Menispermoideae</taxon>
        <taxon>Cissampelideae</taxon>
        <taxon>Stephania</taxon>
    </lineage>
</organism>
<evidence type="ECO:0000313" key="6">
    <source>
        <dbReference type="EMBL" id="KAK9105457.1"/>
    </source>
</evidence>
<comment type="caution">
    <text evidence="5">The sequence shown here is derived from an EMBL/GenBank/DDBJ whole genome shotgun (WGS) entry which is preliminary data.</text>
</comment>
<dbReference type="AlphaFoldDB" id="A0AAP0F7P5"/>
<sequence length="62" mass="6728">MLSSKASRHITHTSSSPPQLVAFFMCSIMQWNTGSAVISEKTELEASKTRNLKSAALCLNEG</sequence>
<proteinExistence type="predicted"/>
<keyword evidence="7" id="KW-1185">Reference proteome</keyword>
<evidence type="ECO:0000313" key="7">
    <source>
        <dbReference type="Proteomes" id="UP001419268"/>
    </source>
</evidence>
<evidence type="ECO:0000313" key="5">
    <source>
        <dbReference type="EMBL" id="KAK9105455.1"/>
    </source>
</evidence>
<dbReference type="EMBL" id="JBBNAG010000009">
    <property type="protein sequence ID" value="KAK9105455.1"/>
    <property type="molecule type" value="Genomic_DNA"/>
</dbReference>
<dbReference type="EMBL" id="JBBNAG010000009">
    <property type="protein sequence ID" value="KAK9105454.1"/>
    <property type="molecule type" value="Genomic_DNA"/>
</dbReference>
<dbReference type="EMBL" id="JBBNAG010000009">
    <property type="protein sequence ID" value="KAK9105457.1"/>
    <property type="molecule type" value="Genomic_DNA"/>
</dbReference>
<evidence type="ECO:0000313" key="4">
    <source>
        <dbReference type="EMBL" id="KAK9105454.1"/>
    </source>
</evidence>
<evidence type="ECO:0000313" key="1">
    <source>
        <dbReference type="EMBL" id="KAK9105432.1"/>
    </source>
</evidence>
<evidence type="ECO:0000313" key="3">
    <source>
        <dbReference type="EMBL" id="KAK9105439.1"/>
    </source>
</evidence>
<dbReference type="EMBL" id="JBBNAG010000009">
    <property type="protein sequence ID" value="KAK9105432.1"/>
    <property type="molecule type" value="Genomic_DNA"/>
</dbReference>
<name>A0AAP0F7P5_9MAGN</name>
<dbReference type="EMBL" id="JBBNAG010000009">
    <property type="protein sequence ID" value="KAK9105439.1"/>
    <property type="molecule type" value="Genomic_DNA"/>
</dbReference>
<evidence type="ECO:0000313" key="2">
    <source>
        <dbReference type="EMBL" id="KAK9105437.1"/>
    </source>
</evidence>
<dbReference type="Proteomes" id="UP001419268">
    <property type="component" value="Unassembled WGS sequence"/>
</dbReference>
<dbReference type="EMBL" id="JBBNAG010000009">
    <property type="protein sequence ID" value="KAK9105437.1"/>
    <property type="molecule type" value="Genomic_DNA"/>
</dbReference>
<gene>
    <name evidence="1" type="ORF">Scep_022276</name>
    <name evidence="2" type="ORF">Scep_022281</name>
    <name evidence="3" type="ORF">Scep_022283</name>
    <name evidence="4" type="ORF">Scep_022298</name>
    <name evidence="5" type="ORF">Scep_022299</name>
    <name evidence="6" type="ORF">Scep_022301</name>
</gene>
<reference evidence="5 7" key="1">
    <citation type="submission" date="2024-01" db="EMBL/GenBank/DDBJ databases">
        <title>Genome assemblies of Stephania.</title>
        <authorList>
            <person name="Yang L."/>
        </authorList>
    </citation>
    <scope>NUCLEOTIDE SEQUENCE [LARGE SCALE GENOMIC DNA]</scope>
    <source>
        <strain evidence="5">JXDWG</strain>
        <tissue evidence="5">Leaf</tissue>
    </source>
</reference>
<accession>A0AAP0F7P5</accession>
<protein>
    <submittedName>
        <fullName evidence="5">Uncharacterized protein</fullName>
    </submittedName>
</protein>